<keyword evidence="2" id="KW-1185">Reference proteome</keyword>
<gene>
    <name evidence="1" type="ORF">CCMP2556_LOCUS5828</name>
</gene>
<accession>A0ABP0IB72</accession>
<organism evidence="1 2">
    <name type="scientific">Durusdinium trenchii</name>
    <dbReference type="NCBI Taxonomy" id="1381693"/>
    <lineage>
        <taxon>Eukaryota</taxon>
        <taxon>Sar</taxon>
        <taxon>Alveolata</taxon>
        <taxon>Dinophyceae</taxon>
        <taxon>Suessiales</taxon>
        <taxon>Symbiodiniaceae</taxon>
        <taxon>Durusdinium</taxon>
    </lineage>
</organism>
<protein>
    <submittedName>
        <fullName evidence="1">Uncharacterized protein</fullName>
    </submittedName>
</protein>
<dbReference type="EMBL" id="CAXAMN010002485">
    <property type="protein sequence ID" value="CAK8999853.1"/>
    <property type="molecule type" value="Genomic_DNA"/>
</dbReference>
<reference evidence="1 2" key="1">
    <citation type="submission" date="2024-02" db="EMBL/GenBank/DDBJ databases">
        <authorList>
            <person name="Chen Y."/>
            <person name="Shah S."/>
            <person name="Dougan E. K."/>
            <person name="Thang M."/>
            <person name="Chan C."/>
        </authorList>
    </citation>
    <scope>NUCLEOTIDE SEQUENCE [LARGE SCALE GENOMIC DNA]</scope>
</reference>
<comment type="caution">
    <text evidence="1">The sequence shown here is derived from an EMBL/GenBank/DDBJ whole genome shotgun (WGS) entry which is preliminary data.</text>
</comment>
<evidence type="ECO:0000313" key="1">
    <source>
        <dbReference type="EMBL" id="CAK8999853.1"/>
    </source>
</evidence>
<dbReference type="Proteomes" id="UP001642484">
    <property type="component" value="Unassembled WGS sequence"/>
</dbReference>
<sequence>MDQGFLKRKCLLYAMPLSSPVVEEWSKSDVLMNRGSQGSLVALPKQYIERADVVTNSDVIGPLLEHLGTRVTIDGIHEQVEMFLTFARPRGKPHVSGSKVRLEAWKIKRLVTIFNRAAKRGHYPREPGMREIYQQAGIPLPADPRDYTAFKAYDFGVFVCVRAPSPPATFLMGTVEVRESLQTLKMMRRVKKAVMYKQYPGWMFNVDKCKVSSHAQCPCPVLIPLGLKCLG</sequence>
<proteinExistence type="predicted"/>
<name>A0ABP0IB72_9DINO</name>
<evidence type="ECO:0000313" key="2">
    <source>
        <dbReference type="Proteomes" id="UP001642484"/>
    </source>
</evidence>